<sequence>MLNKIDIKQPYYKKKNYLLVIQHLSFMMQASQQLRAEIFN</sequence>
<proteinExistence type="predicted"/>
<protein>
    <submittedName>
        <fullName evidence="1">Uncharacterized protein</fullName>
    </submittedName>
</protein>
<reference evidence="1 2" key="1">
    <citation type="submission" date="2015-01" db="EMBL/GenBank/DDBJ databases">
        <title>Evolution of Trichinella species and genotypes.</title>
        <authorList>
            <person name="Korhonen P.K."/>
            <person name="Edoardo P."/>
            <person name="Giuseppe L.R."/>
            <person name="Gasser R.B."/>
        </authorList>
    </citation>
    <scope>NUCLEOTIDE SEQUENCE [LARGE SCALE GENOMIC DNA]</scope>
    <source>
        <strain evidence="1">ISS2496</strain>
    </source>
</reference>
<evidence type="ECO:0000313" key="1">
    <source>
        <dbReference type="EMBL" id="KRX86013.1"/>
    </source>
</evidence>
<keyword evidence="2" id="KW-1185">Reference proteome</keyword>
<dbReference type="EMBL" id="JYDQ01005149">
    <property type="protein sequence ID" value="KRX86013.1"/>
    <property type="molecule type" value="Genomic_DNA"/>
</dbReference>
<accession>A0A0V0XDD8</accession>
<evidence type="ECO:0000313" key="2">
    <source>
        <dbReference type="Proteomes" id="UP000054783"/>
    </source>
</evidence>
<gene>
    <name evidence="1" type="ORF">T12_3399</name>
</gene>
<dbReference type="AlphaFoldDB" id="A0A0V0XDD8"/>
<comment type="caution">
    <text evidence="1">The sequence shown here is derived from an EMBL/GenBank/DDBJ whole genome shotgun (WGS) entry which is preliminary data.</text>
</comment>
<organism evidence="1 2">
    <name type="scientific">Trichinella patagoniensis</name>
    <dbReference type="NCBI Taxonomy" id="990121"/>
    <lineage>
        <taxon>Eukaryota</taxon>
        <taxon>Metazoa</taxon>
        <taxon>Ecdysozoa</taxon>
        <taxon>Nematoda</taxon>
        <taxon>Enoplea</taxon>
        <taxon>Dorylaimia</taxon>
        <taxon>Trichinellida</taxon>
        <taxon>Trichinellidae</taxon>
        <taxon>Trichinella</taxon>
    </lineage>
</organism>
<name>A0A0V0XDD8_9BILA</name>
<dbReference type="Proteomes" id="UP000054783">
    <property type="component" value="Unassembled WGS sequence"/>
</dbReference>